<gene>
    <name evidence="1" type="ORF">ACFOSH_02620</name>
</gene>
<comment type="caution">
    <text evidence="1">The sequence shown here is derived from an EMBL/GenBank/DDBJ whole genome shotgun (WGS) entry which is preliminary data.</text>
</comment>
<protein>
    <recommendedName>
        <fullName evidence="3">Glyoxalase-like domain-containing protein</fullName>
    </recommendedName>
</protein>
<dbReference type="EMBL" id="JBHRWK010000005">
    <property type="protein sequence ID" value="MFC3448313.1"/>
    <property type="molecule type" value="Genomic_DNA"/>
</dbReference>
<reference evidence="2" key="1">
    <citation type="journal article" date="2019" name="Int. J. Syst. Evol. Microbiol.">
        <title>The Global Catalogue of Microorganisms (GCM) 10K type strain sequencing project: providing services to taxonomists for standard genome sequencing and annotation.</title>
        <authorList>
            <consortium name="The Broad Institute Genomics Platform"/>
            <consortium name="The Broad Institute Genome Sequencing Center for Infectious Disease"/>
            <person name="Wu L."/>
            <person name="Ma J."/>
        </authorList>
    </citation>
    <scope>NUCLEOTIDE SEQUENCE [LARGE SCALE GENOMIC DNA]</scope>
    <source>
        <strain evidence="2">CGMCC 4.7676</strain>
    </source>
</reference>
<accession>A0ABV7NND1</accession>
<dbReference type="Gene3D" id="3.10.180.10">
    <property type="entry name" value="2,3-Dihydroxybiphenyl 1,2-Dioxygenase, domain 1"/>
    <property type="match status" value="1"/>
</dbReference>
<organism evidence="1 2">
    <name type="scientific">Amycolatopsis speibonae</name>
    <dbReference type="NCBI Taxonomy" id="1450224"/>
    <lineage>
        <taxon>Bacteria</taxon>
        <taxon>Bacillati</taxon>
        <taxon>Actinomycetota</taxon>
        <taxon>Actinomycetes</taxon>
        <taxon>Pseudonocardiales</taxon>
        <taxon>Pseudonocardiaceae</taxon>
        <taxon>Amycolatopsis</taxon>
    </lineage>
</organism>
<name>A0ABV7NND1_9PSEU</name>
<dbReference type="InterPro" id="IPR029068">
    <property type="entry name" value="Glyas_Bleomycin-R_OHBP_Dase"/>
</dbReference>
<dbReference type="RefSeq" id="WP_378236976.1">
    <property type="nucleotide sequence ID" value="NZ_JBHRWK010000005.1"/>
</dbReference>
<evidence type="ECO:0000313" key="2">
    <source>
        <dbReference type="Proteomes" id="UP001595645"/>
    </source>
</evidence>
<keyword evidence="2" id="KW-1185">Reference proteome</keyword>
<sequence length="70" mass="7686">MTVSGPLDSVGANWARNRYLAVPRFKNVLAVLPVSDHAAAVAWYKQWIGRGPDVEPTEGVAEWPLAITLR</sequence>
<proteinExistence type="predicted"/>
<evidence type="ECO:0000313" key="1">
    <source>
        <dbReference type="EMBL" id="MFC3448313.1"/>
    </source>
</evidence>
<dbReference type="Proteomes" id="UP001595645">
    <property type="component" value="Unassembled WGS sequence"/>
</dbReference>
<evidence type="ECO:0008006" key="3">
    <source>
        <dbReference type="Google" id="ProtNLM"/>
    </source>
</evidence>